<feature type="domain" description="UspA" evidence="2">
    <location>
        <begin position="1"/>
        <end position="148"/>
    </location>
</feature>
<dbReference type="Proteomes" id="UP000199274">
    <property type="component" value="Unassembled WGS sequence"/>
</dbReference>
<evidence type="ECO:0000313" key="4">
    <source>
        <dbReference type="Proteomes" id="UP000199274"/>
    </source>
</evidence>
<dbReference type="STRING" id="178355.SAMN04488062_11619"/>
<dbReference type="InterPro" id="IPR006015">
    <property type="entry name" value="Universal_stress_UspA"/>
</dbReference>
<organism evidence="3 4">
    <name type="scientific">Flavobacterium omnivorum</name>
    <dbReference type="NCBI Taxonomy" id="178355"/>
    <lineage>
        <taxon>Bacteria</taxon>
        <taxon>Pseudomonadati</taxon>
        <taxon>Bacteroidota</taxon>
        <taxon>Flavobacteriia</taxon>
        <taxon>Flavobacteriales</taxon>
        <taxon>Flavobacteriaceae</taxon>
        <taxon>Flavobacterium</taxon>
    </lineage>
</organism>
<protein>
    <submittedName>
        <fullName evidence="3">Nucleotide-binding universal stress protein, UspA family</fullName>
    </submittedName>
</protein>
<dbReference type="RefSeq" id="WP_091258423.1">
    <property type="nucleotide sequence ID" value="NZ_FNDB01000016.1"/>
</dbReference>
<comment type="similarity">
    <text evidence="1">Belongs to the universal stress protein A family.</text>
</comment>
<accession>A0A1G8FQT4</accession>
<dbReference type="Pfam" id="PF00582">
    <property type="entry name" value="Usp"/>
    <property type="match status" value="1"/>
</dbReference>
<keyword evidence="4" id="KW-1185">Reference proteome</keyword>
<dbReference type="PANTHER" id="PTHR46268:SF22">
    <property type="entry name" value="SENSOR PROTEIN KDPD-RELATED"/>
    <property type="match status" value="1"/>
</dbReference>
<name>A0A1G8FQT4_9FLAO</name>
<dbReference type="OrthoDB" id="9788959at2"/>
<dbReference type="CDD" id="cd00293">
    <property type="entry name" value="USP-like"/>
    <property type="match status" value="1"/>
</dbReference>
<dbReference type="AlphaFoldDB" id="A0A1G8FQT4"/>
<dbReference type="PANTHER" id="PTHR46268">
    <property type="entry name" value="STRESS RESPONSE PROTEIN NHAX"/>
    <property type="match status" value="1"/>
</dbReference>
<evidence type="ECO:0000313" key="3">
    <source>
        <dbReference type="EMBL" id="SDH84533.1"/>
    </source>
</evidence>
<dbReference type="InterPro" id="IPR006016">
    <property type="entry name" value="UspA"/>
</dbReference>
<sequence length="277" mass="31551">MSKKILFPTDFSDASKNAFIYALQLAESIKAEVITIHVYQLPQANYINISEYLHEIYDVTELSNFENYKDEVPSLRRIAEQNSLGHIKISNALILGNLVPEIKKITENEKIDFVVMGTKGATGLKETFFGTVATKVMNDVKALVLIIPEHCRYQPIKKMLFLTQYKSEDTAAFKTVMSLSEIFQAPVDCLRVAHSKVESQHDCRADWKVLIGDKEVVFHSIEGDDVEGIILNFIALYKNNLIAMHVYHRTFFEKLFEISLAKKLAFHINVPILGIHE</sequence>
<reference evidence="4" key="1">
    <citation type="submission" date="2016-10" db="EMBL/GenBank/DDBJ databases">
        <authorList>
            <person name="Varghese N."/>
            <person name="Submissions S."/>
        </authorList>
    </citation>
    <scope>NUCLEOTIDE SEQUENCE [LARGE SCALE GENOMIC DNA]</scope>
    <source>
        <strain evidence="4">CGMCC 1.2747</strain>
    </source>
</reference>
<dbReference type="SUPFAM" id="SSF52402">
    <property type="entry name" value="Adenine nucleotide alpha hydrolases-like"/>
    <property type="match status" value="2"/>
</dbReference>
<dbReference type="EMBL" id="FNDB01000016">
    <property type="protein sequence ID" value="SDH84533.1"/>
    <property type="molecule type" value="Genomic_DNA"/>
</dbReference>
<dbReference type="PRINTS" id="PR01438">
    <property type="entry name" value="UNVRSLSTRESS"/>
</dbReference>
<dbReference type="Gene3D" id="3.40.50.12370">
    <property type="match status" value="1"/>
</dbReference>
<gene>
    <name evidence="3" type="ORF">SAMN04488062_11619</name>
</gene>
<evidence type="ECO:0000259" key="2">
    <source>
        <dbReference type="Pfam" id="PF00582"/>
    </source>
</evidence>
<proteinExistence type="inferred from homology"/>
<evidence type="ECO:0000256" key="1">
    <source>
        <dbReference type="ARBA" id="ARBA00008791"/>
    </source>
</evidence>